<feature type="transmembrane region" description="Helical" evidence="6">
    <location>
        <begin position="598"/>
        <end position="622"/>
    </location>
</feature>
<organism evidence="7 8">
    <name type="scientific">Apiospora rasikravindrae</name>
    <dbReference type="NCBI Taxonomy" id="990691"/>
    <lineage>
        <taxon>Eukaryota</taxon>
        <taxon>Fungi</taxon>
        <taxon>Dikarya</taxon>
        <taxon>Ascomycota</taxon>
        <taxon>Pezizomycotina</taxon>
        <taxon>Sordariomycetes</taxon>
        <taxon>Xylariomycetidae</taxon>
        <taxon>Amphisphaeriales</taxon>
        <taxon>Apiosporaceae</taxon>
        <taxon>Apiospora</taxon>
    </lineage>
</organism>
<dbReference type="InterPro" id="IPR045863">
    <property type="entry name" value="CorA_TM1_TM2"/>
</dbReference>
<keyword evidence="8" id="KW-1185">Reference proteome</keyword>
<feature type="compositionally biased region" description="Polar residues" evidence="5">
    <location>
        <begin position="9"/>
        <end position="18"/>
    </location>
</feature>
<comment type="caution">
    <text evidence="7">The sequence shown here is derived from an EMBL/GenBank/DDBJ whole genome shotgun (WGS) entry which is preliminary data.</text>
</comment>
<feature type="region of interest" description="Disordered" evidence="5">
    <location>
        <begin position="675"/>
        <end position="704"/>
    </location>
</feature>
<keyword evidence="2 6" id="KW-0812">Transmembrane</keyword>
<protein>
    <submittedName>
        <fullName evidence="7">Uncharacterized protein</fullName>
    </submittedName>
</protein>
<evidence type="ECO:0000256" key="2">
    <source>
        <dbReference type="ARBA" id="ARBA00022692"/>
    </source>
</evidence>
<evidence type="ECO:0000313" key="7">
    <source>
        <dbReference type="EMBL" id="KAK8023951.1"/>
    </source>
</evidence>
<evidence type="ECO:0000256" key="6">
    <source>
        <dbReference type="SAM" id="Phobius"/>
    </source>
</evidence>
<feature type="transmembrane region" description="Helical" evidence="6">
    <location>
        <begin position="563"/>
        <end position="586"/>
    </location>
</feature>
<gene>
    <name evidence="7" type="ORF">PG993_012017</name>
</gene>
<dbReference type="Gene3D" id="1.20.58.340">
    <property type="entry name" value="Magnesium transport protein CorA, transmembrane region"/>
    <property type="match status" value="1"/>
</dbReference>
<evidence type="ECO:0000313" key="8">
    <source>
        <dbReference type="Proteomes" id="UP001444661"/>
    </source>
</evidence>
<dbReference type="Proteomes" id="UP001444661">
    <property type="component" value="Unassembled WGS sequence"/>
</dbReference>
<evidence type="ECO:0000256" key="3">
    <source>
        <dbReference type="ARBA" id="ARBA00022989"/>
    </source>
</evidence>
<feature type="region of interest" description="Disordered" evidence="5">
    <location>
        <begin position="1"/>
        <end position="51"/>
    </location>
</feature>
<accession>A0ABR1S186</accession>
<dbReference type="Pfam" id="PF01544">
    <property type="entry name" value="CorA"/>
    <property type="match status" value="1"/>
</dbReference>
<dbReference type="InterPro" id="IPR002523">
    <property type="entry name" value="MgTranspt_CorA/ZnTranspt_ZntB"/>
</dbReference>
<evidence type="ECO:0000256" key="4">
    <source>
        <dbReference type="ARBA" id="ARBA00023136"/>
    </source>
</evidence>
<sequence>MRGTEGEPSGTQDTQPKAATSDEIAPDKPENESQAPSISSNPQTPDSSLQDVQRQLALNLIESKELLKQILHNSERQVTLLKASLGDSWRDPGQAAHLRAALDSEKPWSLSDEALVNIEAGANEQELYKTDTNYPLESLCYDFGDTSIDIIAMLIILAVWGFPDFIHNDLESTGVGPEVLRAAFRASNSEETDVSFFKGLAALNSALRNQNDTDIWLKRGDTFVRMKQRCTGVQSDQLLYKSTTENANELLAKLMMQEWTRSFPGNCRDWSPEYYWGLEPSEIPGKHKYGSWSFVSVSSIGMSDNFMSMANMANVVSRSAVTTPNDLRYDRAELAIAFLLSFTGPWKNIQSEYGLNAVRRSHLSDRQPLLELTEFSLKRQGMFWMETLHLTIRVFSPIEEHIWTRRDEGGIKLSRVLGGVFDSKKRASLMFETSSDSSFQSSDRYFFVTELLRISTEWIKETGSDLKIPQSTTNSATDSAILFLLPLAPRNYDGEHPSAASWKACSDVINHNWTIVFQEYDKYEKDLLDRIERKTQEVKSLRDGLFSATSVREATKGTNINEYILVFTVMTITYLPLGFVATLYGIDMFNFEMPGQTKSFAIATEVVSLATYLAAWGLLYGVRQRRKKGSFGELLSWPRGWVRPTVDATRRVFKVGNDPKQAAKSSRIPEIEVRIDEELPPELPETDNGRGKNPEAPNENQESRWKAIPYWVTRRRRRQEASVGLETA</sequence>
<dbReference type="EMBL" id="JAQQWK010000011">
    <property type="protein sequence ID" value="KAK8023951.1"/>
    <property type="molecule type" value="Genomic_DNA"/>
</dbReference>
<feature type="compositionally biased region" description="Polar residues" evidence="5">
    <location>
        <begin position="32"/>
        <end position="51"/>
    </location>
</feature>
<keyword evidence="4 6" id="KW-0472">Membrane</keyword>
<name>A0ABR1S186_9PEZI</name>
<reference evidence="7 8" key="1">
    <citation type="submission" date="2023-01" db="EMBL/GenBank/DDBJ databases">
        <title>Analysis of 21 Apiospora genomes using comparative genomics revels a genus with tremendous synthesis potential of carbohydrate active enzymes and secondary metabolites.</title>
        <authorList>
            <person name="Sorensen T."/>
        </authorList>
    </citation>
    <scope>NUCLEOTIDE SEQUENCE [LARGE SCALE GENOMIC DNA]</scope>
    <source>
        <strain evidence="7 8">CBS 33761</strain>
    </source>
</reference>
<proteinExistence type="predicted"/>
<dbReference type="SUPFAM" id="SSF144083">
    <property type="entry name" value="Magnesium transport protein CorA, transmembrane region"/>
    <property type="match status" value="1"/>
</dbReference>
<comment type="subcellular location">
    <subcellularLocation>
        <location evidence="1">Membrane</location>
        <topology evidence="1">Multi-pass membrane protein</topology>
    </subcellularLocation>
</comment>
<evidence type="ECO:0000256" key="5">
    <source>
        <dbReference type="SAM" id="MobiDB-lite"/>
    </source>
</evidence>
<keyword evidence="3 6" id="KW-1133">Transmembrane helix</keyword>
<evidence type="ECO:0000256" key="1">
    <source>
        <dbReference type="ARBA" id="ARBA00004141"/>
    </source>
</evidence>